<keyword evidence="1" id="KW-0472">Membrane</keyword>
<sequence length="179" mass="19733">MNQLQIISLAVKSAFEKRKLFTLFIILATLALWFFIYIPVKKIPGNTFAFQISIFTLNDWFLLITLSTLTALTLSMNIFVIKNDLKNIASPSNMGRGGVGVLSGVLGSIFGPTATCASCVGTIFGFLGVGGVFFLLKYRQAIVLLSILIMLLTLYYTSKRVLGICKIKIRKRPPARMGL</sequence>
<reference evidence="2 3" key="1">
    <citation type="journal article" date="2015" name="Nature">
        <title>rRNA introns, odd ribosomes, and small enigmatic genomes across a large radiation of phyla.</title>
        <authorList>
            <person name="Brown C.T."/>
            <person name="Hug L.A."/>
            <person name="Thomas B.C."/>
            <person name="Sharon I."/>
            <person name="Castelle C.J."/>
            <person name="Singh A."/>
            <person name="Wilkins M.J."/>
            <person name="Williams K.H."/>
            <person name="Banfield J.F."/>
        </authorList>
    </citation>
    <scope>NUCLEOTIDE SEQUENCE [LARGE SCALE GENOMIC DNA]</scope>
</reference>
<dbReference type="STRING" id="1618573.UT19_C0007G0066"/>
<proteinExistence type="predicted"/>
<feature type="transmembrane region" description="Helical" evidence="1">
    <location>
        <begin position="20"/>
        <end position="40"/>
    </location>
</feature>
<organism evidence="2 3">
    <name type="scientific">Candidatus Woesebacteria bacterium GW2011_GWB1_39_10b</name>
    <dbReference type="NCBI Taxonomy" id="1618573"/>
    <lineage>
        <taxon>Bacteria</taxon>
        <taxon>Candidatus Woeseibacteriota</taxon>
    </lineage>
</organism>
<evidence type="ECO:0000313" key="3">
    <source>
        <dbReference type="Proteomes" id="UP000034932"/>
    </source>
</evidence>
<name>A0A0G0LS08_9BACT</name>
<protein>
    <submittedName>
        <fullName evidence="2">Uncharacterized protein</fullName>
    </submittedName>
</protein>
<dbReference type="Proteomes" id="UP000034932">
    <property type="component" value="Unassembled WGS sequence"/>
</dbReference>
<gene>
    <name evidence="2" type="ORF">UT19_C0007G0066</name>
</gene>
<keyword evidence="1" id="KW-1133">Transmembrane helix</keyword>
<feature type="transmembrane region" description="Helical" evidence="1">
    <location>
        <begin position="102"/>
        <end position="135"/>
    </location>
</feature>
<feature type="transmembrane region" description="Helical" evidence="1">
    <location>
        <begin position="60"/>
        <end position="81"/>
    </location>
</feature>
<evidence type="ECO:0000256" key="1">
    <source>
        <dbReference type="SAM" id="Phobius"/>
    </source>
</evidence>
<evidence type="ECO:0000313" key="2">
    <source>
        <dbReference type="EMBL" id="KKQ93822.1"/>
    </source>
</evidence>
<comment type="caution">
    <text evidence="2">The sequence shown here is derived from an EMBL/GenBank/DDBJ whole genome shotgun (WGS) entry which is preliminary data.</text>
</comment>
<dbReference type="AlphaFoldDB" id="A0A0G0LS08"/>
<accession>A0A0G0LS08</accession>
<dbReference type="EMBL" id="LBVW01000007">
    <property type="protein sequence ID" value="KKQ93822.1"/>
    <property type="molecule type" value="Genomic_DNA"/>
</dbReference>
<keyword evidence="1" id="KW-0812">Transmembrane</keyword>
<feature type="transmembrane region" description="Helical" evidence="1">
    <location>
        <begin position="141"/>
        <end position="158"/>
    </location>
</feature>